<proteinExistence type="predicted"/>
<evidence type="ECO:0000313" key="2">
    <source>
        <dbReference type="EMBL" id="PRD43782.1"/>
    </source>
</evidence>
<name>A0A2S9ITC5_9SPHI</name>
<accession>A0A2S9ITC5</accession>
<protein>
    <recommendedName>
        <fullName evidence="1">Suppressor of fused-like domain-containing protein</fullName>
    </recommendedName>
</protein>
<dbReference type="OrthoDB" id="8479146at2"/>
<dbReference type="Proteomes" id="UP000239711">
    <property type="component" value="Unassembled WGS sequence"/>
</dbReference>
<comment type="caution">
    <text evidence="2">The sequence shown here is derived from an EMBL/GenBank/DDBJ whole genome shotgun (WGS) entry which is preliminary data.</text>
</comment>
<sequence length="189" mass="22480">MMEHDINNKRQIISHYISVWGREYRCLTWDDGPFQELGEDFSILEFPPQKSRTMWTYATCGMSNATNKNPVELHLFSADRDEFMVELLTVVAHFHKFGEKLDLWHTVNFGRPWKLNSFCSYGLISLPYLDGPNLELLKIDDKKTIYFYWLIPVTKDEVAFKKEFGVENLEELFENERFDYINPYRKSVV</sequence>
<dbReference type="RefSeq" id="WP_105718740.1">
    <property type="nucleotide sequence ID" value="NZ_PVBQ01000034.1"/>
</dbReference>
<dbReference type="Pfam" id="PF05076">
    <property type="entry name" value="SUFU"/>
    <property type="match status" value="1"/>
</dbReference>
<dbReference type="InterPro" id="IPR020941">
    <property type="entry name" value="SUFU-like_domain"/>
</dbReference>
<reference evidence="2 3" key="1">
    <citation type="submission" date="2018-02" db="EMBL/GenBank/DDBJ databases">
        <title>The draft genome of Sphingobacterium sp. 5JN-11.</title>
        <authorList>
            <person name="Liu L."/>
            <person name="Li L."/>
            <person name="Liang L."/>
            <person name="Zhang X."/>
            <person name="Wang T."/>
        </authorList>
    </citation>
    <scope>NUCLEOTIDE SEQUENCE [LARGE SCALE GENOMIC DNA]</scope>
    <source>
        <strain evidence="2 3">5JN-11</strain>
    </source>
</reference>
<organism evidence="2 3">
    <name type="scientific">Sphingobacterium haloxyli</name>
    <dbReference type="NCBI Taxonomy" id="2100533"/>
    <lineage>
        <taxon>Bacteria</taxon>
        <taxon>Pseudomonadati</taxon>
        <taxon>Bacteroidota</taxon>
        <taxon>Sphingobacteriia</taxon>
        <taxon>Sphingobacteriales</taxon>
        <taxon>Sphingobacteriaceae</taxon>
        <taxon>Sphingobacterium</taxon>
    </lineage>
</organism>
<dbReference type="AlphaFoldDB" id="A0A2S9ITC5"/>
<gene>
    <name evidence="2" type="ORF">C5745_19755</name>
</gene>
<evidence type="ECO:0000313" key="3">
    <source>
        <dbReference type="Proteomes" id="UP000239711"/>
    </source>
</evidence>
<dbReference type="EMBL" id="PVBQ01000034">
    <property type="protein sequence ID" value="PRD43782.1"/>
    <property type="molecule type" value="Genomic_DNA"/>
</dbReference>
<evidence type="ECO:0000259" key="1">
    <source>
        <dbReference type="Pfam" id="PF05076"/>
    </source>
</evidence>
<feature type="domain" description="Suppressor of fused-like" evidence="1">
    <location>
        <begin position="41"/>
        <end position="186"/>
    </location>
</feature>
<keyword evidence="3" id="KW-1185">Reference proteome</keyword>